<dbReference type="InterPro" id="IPR036397">
    <property type="entry name" value="RNaseH_sf"/>
</dbReference>
<dbReference type="EMBL" id="JAKKPZ010000087">
    <property type="protein sequence ID" value="KAI1703157.1"/>
    <property type="molecule type" value="Genomic_DNA"/>
</dbReference>
<dbReference type="Proteomes" id="UP001201812">
    <property type="component" value="Unassembled WGS sequence"/>
</dbReference>
<proteinExistence type="predicted"/>
<keyword evidence="2" id="KW-1185">Reference proteome</keyword>
<gene>
    <name evidence="1" type="ORF">DdX_15094</name>
</gene>
<reference evidence="1" key="1">
    <citation type="submission" date="2022-01" db="EMBL/GenBank/DDBJ databases">
        <title>Genome Sequence Resource for Two Populations of Ditylenchus destructor, the Migratory Endoparasitic Phytonematode.</title>
        <authorList>
            <person name="Zhang H."/>
            <person name="Lin R."/>
            <person name="Xie B."/>
        </authorList>
    </citation>
    <scope>NUCLEOTIDE SEQUENCE</scope>
    <source>
        <strain evidence="1">BazhouSP</strain>
    </source>
</reference>
<dbReference type="GO" id="GO:0003676">
    <property type="term" value="F:nucleic acid binding"/>
    <property type="evidence" value="ECO:0007669"/>
    <property type="project" value="InterPro"/>
</dbReference>
<evidence type="ECO:0000313" key="2">
    <source>
        <dbReference type="Proteomes" id="UP001201812"/>
    </source>
</evidence>
<dbReference type="Gene3D" id="3.30.420.10">
    <property type="entry name" value="Ribonuclease H-like superfamily/Ribonuclease H"/>
    <property type="match status" value="1"/>
</dbReference>
<evidence type="ECO:0000313" key="1">
    <source>
        <dbReference type="EMBL" id="KAI1703157.1"/>
    </source>
</evidence>
<sequence length="403" mass="45257">MGTTGSSELPDIVDFPVCLYVAGSKHSISEEQDLDPVLAVVRRHLLDPETEIDTDLESSQDVLWYLDRCEVKDATLFKLVGDKERHQRGILAEFLSMKKGKSFDELLNATCFAYNTSVHVTTGDSPFFLMFGRTPVMNIDVILNHKRRDPYVFTPVDEFRRELLICLRTAWTSAAEISAEHAQAMEKGPIGMSGQQILASASLTLERKSFAFQAVRGTNSAEVWLLVTESGSKGDRTITLQNPGDVIHRAERLVSEGAASHIQTEITRPQPVRVVVKPTPTGPLMEINEVNRNVFIFIPGGRGLEGARRFLNMAGTIFEEGRGRLREIQAQERRDRDRAFTPDRPTKPELYRFTHFTDPFISLSLLLNLFFRACFKTNGVVISLKLARAVMQSSLQDQKLGKD</sequence>
<accession>A0AAD4MS56</accession>
<organism evidence="1 2">
    <name type="scientific">Ditylenchus destructor</name>
    <dbReference type="NCBI Taxonomy" id="166010"/>
    <lineage>
        <taxon>Eukaryota</taxon>
        <taxon>Metazoa</taxon>
        <taxon>Ecdysozoa</taxon>
        <taxon>Nematoda</taxon>
        <taxon>Chromadorea</taxon>
        <taxon>Rhabditida</taxon>
        <taxon>Tylenchina</taxon>
        <taxon>Tylenchomorpha</taxon>
        <taxon>Sphaerularioidea</taxon>
        <taxon>Anguinidae</taxon>
        <taxon>Anguininae</taxon>
        <taxon>Ditylenchus</taxon>
    </lineage>
</organism>
<protein>
    <submittedName>
        <fullName evidence="1">Uncharacterized protein</fullName>
    </submittedName>
</protein>
<dbReference type="AlphaFoldDB" id="A0AAD4MS56"/>
<name>A0AAD4MS56_9BILA</name>
<comment type="caution">
    <text evidence="1">The sequence shown here is derived from an EMBL/GenBank/DDBJ whole genome shotgun (WGS) entry which is preliminary data.</text>
</comment>